<keyword evidence="4" id="KW-0964">Secreted</keyword>
<dbReference type="InterPro" id="IPR023549">
    <property type="entry name" value="Subtilisin_inhibitor"/>
</dbReference>
<comment type="caution">
    <text evidence="11">The sequence shown here is derived from an EMBL/GenBank/DDBJ whole genome shotgun (WGS) entry which is preliminary data.</text>
</comment>
<evidence type="ECO:0000256" key="6">
    <source>
        <dbReference type="ARBA" id="ARBA00022900"/>
    </source>
</evidence>
<evidence type="ECO:0000256" key="1">
    <source>
        <dbReference type="ARBA" id="ARBA00004613"/>
    </source>
</evidence>
<dbReference type="InterPro" id="IPR036819">
    <property type="entry name" value="Subtilisin_inhibitor-like_sf"/>
</dbReference>
<reference evidence="11" key="1">
    <citation type="journal article" date="2014" name="Int. J. Syst. Evol. Microbiol.">
        <title>Complete genome sequence of Corynebacterium casei LMG S-19264T (=DSM 44701T), isolated from a smear-ripened cheese.</title>
        <authorList>
            <consortium name="US DOE Joint Genome Institute (JGI-PGF)"/>
            <person name="Walter F."/>
            <person name="Albersmeier A."/>
            <person name="Kalinowski J."/>
            <person name="Ruckert C."/>
        </authorList>
    </citation>
    <scope>NUCLEOTIDE SEQUENCE</scope>
    <source>
        <strain evidence="11">JCM 4637</strain>
    </source>
</reference>
<protein>
    <recommendedName>
        <fullName evidence="10">Subtilisin inhibitor domain-containing protein</fullName>
    </recommendedName>
</protein>
<gene>
    <name evidence="11" type="ORF">GCM10010334_18040</name>
</gene>
<keyword evidence="7" id="KW-1015">Disulfide bond</keyword>
<keyword evidence="9" id="KW-0732">Signal</keyword>
<keyword evidence="6 8" id="KW-0722">Serine protease inhibitor</keyword>
<evidence type="ECO:0000256" key="2">
    <source>
        <dbReference type="ARBA" id="ARBA00010472"/>
    </source>
</evidence>
<dbReference type="PRINTS" id="PR00294">
    <property type="entry name" value="SSBTLNINHBTR"/>
</dbReference>
<comment type="similarity">
    <text evidence="2 8">Belongs to the protease inhibitor I16 (SSI) family.</text>
</comment>
<evidence type="ECO:0000256" key="8">
    <source>
        <dbReference type="RuleBase" id="RU003471"/>
    </source>
</evidence>
<feature type="domain" description="Subtilisin inhibitor" evidence="10">
    <location>
        <begin position="43"/>
        <end position="126"/>
    </location>
</feature>
<dbReference type="Proteomes" id="UP000638353">
    <property type="component" value="Unassembled WGS sequence"/>
</dbReference>
<dbReference type="RefSeq" id="WP_189822976.1">
    <property type="nucleotide sequence ID" value="NZ_BMVC01000003.1"/>
</dbReference>
<evidence type="ECO:0000256" key="5">
    <source>
        <dbReference type="ARBA" id="ARBA00022690"/>
    </source>
</evidence>
<dbReference type="AlphaFoldDB" id="A0A919C8L6"/>
<feature type="chain" id="PRO_5037342107" description="Subtilisin inhibitor domain-containing protein" evidence="9">
    <location>
        <begin position="31"/>
        <end position="142"/>
    </location>
</feature>
<evidence type="ECO:0000256" key="4">
    <source>
        <dbReference type="ARBA" id="ARBA00022525"/>
    </source>
</evidence>
<evidence type="ECO:0000313" key="11">
    <source>
        <dbReference type="EMBL" id="GHC86767.1"/>
    </source>
</evidence>
<reference evidence="11" key="2">
    <citation type="submission" date="2020-09" db="EMBL/GenBank/DDBJ databases">
        <authorList>
            <person name="Sun Q."/>
            <person name="Ohkuma M."/>
        </authorList>
    </citation>
    <scope>NUCLEOTIDE SEQUENCE</scope>
    <source>
        <strain evidence="11">JCM 4637</strain>
    </source>
</reference>
<comment type="subunit">
    <text evidence="3">Homodimer.</text>
</comment>
<dbReference type="GO" id="GO:0004867">
    <property type="term" value="F:serine-type endopeptidase inhibitor activity"/>
    <property type="evidence" value="ECO:0007669"/>
    <property type="project" value="UniProtKB-KW"/>
</dbReference>
<evidence type="ECO:0000256" key="3">
    <source>
        <dbReference type="ARBA" id="ARBA00011738"/>
    </source>
</evidence>
<keyword evidence="5 8" id="KW-0646">Protease inhibitor</keyword>
<dbReference type="SUPFAM" id="SSF55399">
    <property type="entry name" value="Subtilisin inhibitor"/>
    <property type="match status" value="1"/>
</dbReference>
<evidence type="ECO:0000313" key="12">
    <source>
        <dbReference type="Proteomes" id="UP000638353"/>
    </source>
</evidence>
<evidence type="ECO:0000256" key="7">
    <source>
        <dbReference type="ARBA" id="ARBA00023157"/>
    </source>
</evidence>
<dbReference type="EMBL" id="BMVC01000003">
    <property type="protein sequence ID" value="GHC86767.1"/>
    <property type="molecule type" value="Genomic_DNA"/>
</dbReference>
<dbReference type="Gene3D" id="3.30.350.10">
    <property type="entry name" value="Subtilisin inhibitor-like"/>
    <property type="match status" value="1"/>
</dbReference>
<organism evidence="11 12">
    <name type="scientific">Streptomyces finlayi</name>
    <dbReference type="NCBI Taxonomy" id="67296"/>
    <lineage>
        <taxon>Bacteria</taxon>
        <taxon>Bacillati</taxon>
        <taxon>Actinomycetota</taxon>
        <taxon>Actinomycetes</taxon>
        <taxon>Kitasatosporales</taxon>
        <taxon>Streptomycetaceae</taxon>
        <taxon>Streptomyces</taxon>
    </lineage>
</organism>
<sequence length="142" mass="14665">MSVVRNAARRTLVAAAASAALFASAGGASAQETPVRHPGNWMYVAVVEGEGVMGDVQGTLLKCPPAKGAGHKNAAAACKQLAAVDGDIAKMKRADVACPMIYKPVTAMAYGMWDGRRMVFAKNFPNACVMGASTGSVFTMGR</sequence>
<feature type="signal peptide" evidence="9">
    <location>
        <begin position="1"/>
        <end position="30"/>
    </location>
</feature>
<name>A0A919C8L6_9ACTN</name>
<comment type="subcellular location">
    <subcellularLocation>
        <location evidence="1">Secreted</location>
    </subcellularLocation>
</comment>
<proteinExistence type="inferred from homology"/>
<dbReference type="Pfam" id="PF00720">
    <property type="entry name" value="SSI"/>
    <property type="match status" value="1"/>
</dbReference>
<evidence type="ECO:0000259" key="10">
    <source>
        <dbReference type="Pfam" id="PF00720"/>
    </source>
</evidence>
<evidence type="ECO:0000256" key="9">
    <source>
        <dbReference type="SAM" id="SignalP"/>
    </source>
</evidence>
<dbReference type="GO" id="GO:0005576">
    <property type="term" value="C:extracellular region"/>
    <property type="evidence" value="ECO:0007669"/>
    <property type="project" value="UniProtKB-SubCell"/>
</dbReference>
<accession>A0A919C8L6</accession>
<dbReference type="InterPro" id="IPR000691">
    <property type="entry name" value="Prot_inh_I16_SSI"/>
</dbReference>